<accession>A0AAE1GY90</accession>
<proteinExistence type="predicted"/>
<comment type="caution">
    <text evidence="1">The sequence shown here is derived from an EMBL/GenBank/DDBJ whole genome shotgun (WGS) entry which is preliminary data.</text>
</comment>
<evidence type="ECO:0000313" key="2">
    <source>
        <dbReference type="Proteomes" id="UP001219518"/>
    </source>
</evidence>
<reference evidence="1" key="1">
    <citation type="submission" date="2021-07" db="EMBL/GenBank/DDBJ databases">
        <authorList>
            <person name="Catto M.A."/>
            <person name="Jacobson A."/>
            <person name="Kennedy G."/>
            <person name="Labadie P."/>
            <person name="Hunt B.G."/>
            <person name="Srinivasan R."/>
        </authorList>
    </citation>
    <scope>NUCLEOTIDE SEQUENCE</scope>
    <source>
        <strain evidence="1">PL_HMW_Pooled</strain>
        <tissue evidence="1">Head</tissue>
    </source>
</reference>
<dbReference type="Proteomes" id="UP001219518">
    <property type="component" value="Unassembled WGS sequence"/>
</dbReference>
<name>A0AAE1GY90_9NEOP</name>
<keyword evidence="2" id="KW-1185">Reference proteome</keyword>
<organism evidence="1 2">
    <name type="scientific">Frankliniella fusca</name>
    <dbReference type="NCBI Taxonomy" id="407009"/>
    <lineage>
        <taxon>Eukaryota</taxon>
        <taxon>Metazoa</taxon>
        <taxon>Ecdysozoa</taxon>
        <taxon>Arthropoda</taxon>
        <taxon>Hexapoda</taxon>
        <taxon>Insecta</taxon>
        <taxon>Pterygota</taxon>
        <taxon>Neoptera</taxon>
        <taxon>Paraneoptera</taxon>
        <taxon>Thysanoptera</taxon>
        <taxon>Terebrantia</taxon>
        <taxon>Thripoidea</taxon>
        <taxon>Thripidae</taxon>
        <taxon>Frankliniella</taxon>
    </lineage>
</organism>
<reference evidence="1" key="2">
    <citation type="journal article" date="2023" name="BMC Genomics">
        <title>Pest status, molecular evolution, and epigenetic factors derived from the genome assembly of Frankliniella fusca, a thysanopteran phytovirus vector.</title>
        <authorList>
            <person name="Catto M.A."/>
            <person name="Labadie P.E."/>
            <person name="Jacobson A.L."/>
            <person name="Kennedy G.G."/>
            <person name="Srinivasan R."/>
            <person name="Hunt B.G."/>
        </authorList>
    </citation>
    <scope>NUCLEOTIDE SEQUENCE</scope>
    <source>
        <strain evidence="1">PL_HMW_Pooled</strain>
    </source>
</reference>
<evidence type="ECO:0000313" key="1">
    <source>
        <dbReference type="EMBL" id="KAK3911304.1"/>
    </source>
</evidence>
<dbReference type="EMBL" id="JAHWGI010000256">
    <property type="protein sequence ID" value="KAK3911304.1"/>
    <property type="molecule type" value="Genomic_DNA"/>
</dbReference>
<gene>
    <name evidence="1" type="ORF">KUF71_021085</name>
</gene>
<protein>
    <submittedName>
        <fullName evidence="1">Glycine dehydrogenase (Decarboxylating) subunit 1</fullName>
    </submittedName>
</protein>
<sequence>MPTEKFNHWAFTNDILRRAQLAAAVHIIKSAPKGVSAETYATDLQRKLKLLWLNSPMAAGASHLNLLVDRQVLFKLQELLAFRLSSIISESCQGQQTVFCENESTCKETHEQFKVQALYDNLNANRSNIQATTSFIQAIIHLKALAESQTTVPFDKYFRSVSSMCDRMKLLNFPQYDSEDRLIQKRSLSDDSGFCTLDDRDANKLVEPVKGLASSFILYIINSGNANELLQKSMESIIIQLRGITIENPGIHLNETINQWQGSVYYHALLALQPIFSVQQRNVERSVPSQQLCVSVFKEILDHICDENYSAKHDYYLRENQIVMLFQLCFSTNLWIQVLDIVFQKIEDLAHLMKWTDSIDEEKPEEISFYQDNRLLSTLQNYLLKLESSFFVFQLAHLFLQNIDCSTSENKGQQNTLKENVENKKTSTISHRWRKHYATEMITDTRTTSDESKTKVTNWKIILSDSFRNSLFKNSLIAIKLCKYMPQLSALALK</sequence>
<dbReference type="AlphaFoldDB" id="A0AAE1GY90"/>